<evidence type="ECO:0000256" key="5">
    <source>
        <dbReference type="ARBA" id="ARBA00022552"/>
    </source>
</evidence>
<comment type="caution">
    <text evidence="15">The sequence shown here is derived from an EMBL/GenBank/DDBJ whole genome shotgun (WGS) entry which is preliminary data.</text>
</comment>
<comment type="catalytic activity">
    <reaction evidence="12">
        <text>cytidine(967) in 16S rRNA + S-adenosyl-L-methionine = 5-methylcytidine(967) in 16S rRNA + S-adenosyl-L-homocysteine + H(+)</text>
        <dbReference type="Rhea" id="RHEA:42748"/>
        <dbReference type="Rhea" id="RHEA-COMP:10219"/>
        <dbReference type="Rhea" id="RHEA-COMP:10220"/>
        <dbReference type="ChEBI" id="CHEBI:15378"/>
        <dbReference type="ChEBI" id="CHEBI:57856"/>
        <dbReference type="ChEBI" id="CHEBI:59789"/>
        <dbReference type="ChEBI" id="CHEBI:74483"/>
        <dbReference type="ChEBI" id="CHEBI:82748"/>
        <dbReference type="EC" id="2.1.1.176"/>
    </reaction>
</comment>
<dbReference type="PRINTS" id="PR02008">
    <property type="entry name" value="RCMTFAMILY"/>
</dbReference>
<dbReference type="InterPro" id="IPR004573">
    <property type="entry name" value="rRNA_ssu_MeTfrase_B"/>
</dbReference>
<dbReference type="NCBIfam" id="TIGR00563">
    <property type="entry name" value="rsmB"/>
    <property type="match status" value="1"/>
</dbReference>
<dbReference type="Pfam" id="PF01189">
    <property type="entry name" value="Methyltr_RsmB-F"/>
    <property type="match status" value="1"/>
</dbReference>
<evidence type="ECO:0000256" key="8">
    <source>
        <dbReference type="ARBA" id="ARBA00022691"/>
    </source>
</evidence>
<keyword evidence="4" id="KW-0963">Cytoplasm</keyword>
<keyword evidence="7 13" id="KW-0808">Transferase</keyword>
<evidence type="ECO:0000256" key="2">
    <source>
        <dbReference type="ARBA" id="ARBA00004496"/>
    </source>
</evidence>
<keyword evidence="8 13" id="KW-0949">S-adenosyl-L-methionine</keyword>
<reference evidence="15 16" key="1">
    <citation type="submission" date="2018-07" db="EMBL/GenBank/DDBJ databases">
        <title>GABA Modulating Bacteria of the Human Gut Microbiota.</title>
        <authorList>
            <person name="Strandwitz P."/>
            <person name="Kim K.H."/>
            <person name="Terekhova D."/>
            <person name="Liu J.K."/>
            <person name="Sharma A."/>
            <person name="Levering J."/>
            <person name="Mcdonald D."/>
            <person name="Dietrich D."/>
            <person name="Ramadhar T.R."/>
            <person name="Lekbua A."/>
            <person name="Mroue N."/>
            <person name="Liston C."/>
            <person name="Stewart E.J."/>
            <person name="Dubin M.J."/>
            <person name="Zengler K."/>
            <person name="Knight R."/>
            <person name="Gilbert J.A."/>
            <person name="Clardy J."/>
            <person name="Lewis K."/>
        </authorList>
    </citation>
    <scope>NUCLEOTIDE SEQUENCE [LARGE SCALE GENOMIC DNA]</scope>
    <source>
        <strain evidence="15 16">KLE1738</strain>
    </source>
</reference>
<feature type="binding site" evidence="13">
    <location>
        <position position="311"/>
    </location>
    <ligand>
        <name>S-adenosyl-L-methionine</name>
        <dbReference type="ChEBI" id="CHEBI:59789"/>
    </ligand>
</feature>
<dbReference type="CDD" id="cd02440">
    <property type="entry name" value="AdoMet_MTases"/>
    <property type="match status" value="1"/>
</dbReference>
<feature type="active site" description="Nucleophile" evidence="13">
    <location>
        <position position="381"/>
    </location>
</feature>
<keyword evidence="6 13" id="KW-0489">Methyltransferase</keyword>
<keyword evidence="16" id="KW-1185">Reference proteome</keyword>
<dbReference type="Gene3D" id="1.10.940.10">
    <property type="entry name" value="NusB-like"/>
    <property type="match status" value="1"/>
</dbReference>
<evidence type="ECO:0000256" key="6">
    <source>
        <dbReference type="ARBA" id="ARBA00022603"/>
    </source>
</evidence>
<feature type="binding site" evidence="13">
    <location>
        <begin position="260"/>
        <end position="266"/>
    </location>
    <ligand>
        <name>S-adenosyl-L-methionine</name>
        <dbReference type="ChEBI" id="CHEBI:59789"/>
    </ligand>
</feature>
<evidence type="ECO:0000256" key="1">
    <source>
        <dbReference type="ARBA" id="ARBA00002724"/>
    </source>
</evidence>
<protein>
    <recommendedName>
        <fullName evidence="3">16S rRNA (cytosine(967)-C(5))-methyltransferase</fullName>
        <ecNumber evidence="3">2.1.1.176</ecNumber>
    </recommendedName>
    <alternativeName>
        <fullName evidence="10">16S rRNA m5C967 methyltransferase</fullName>
    </alternativeName>
    <alternativeName>
        <fullName evidence="11">rRNA (cytosine-C(5)-)-methyltransferase RsmB</fullName>
    </alternativeName>
</protein>
<evidence type="ECO:0000256" key="10">
    <source>
        <dbReference type="ARBA" id="ARBA00030399"/>
    </source>
</evidence>
<dbReference type="Proteomes" id="UP000260649">
    <property type="component" value="Unassembled WGS sequence"/>
</dbReference>
<gene>
    <name evidence="15" type="ORF">DV520_03780</name>
</gene>
<dbReference type="SUPFAM" id="SSF48013">
    <property type="entry name" value="NusB-like"/>
    <property type="match status" value="1"/>
</dbReference>
<dbReference type="PANTHER" id="PTHR22807">
    <property type="entry name" value="NOP2 YEAST -RELATED NOL1/NOP2/FMU SUN DOMAIN-CONTAINING"/>
    <property type="match status" value="1"/>
</dbReference>
<dbReference type="InterPro" id="IPR006027">
    <property type="entry name" value="NusB_RsmB_TIM44"/>
</dbReference>
<feature type="binding site" evidence="13">
    <location>
        <position position="329"/>
    </location>
    <ligand>
        <name>S-adenosyl-L-methionine</name>
        <dbReference type="ChEBI" id="CHEBI:59789"/>
    </ligand>
</feature>
<evidence type="ECO:0000256" key="12">
    <source>
        <dbReference type="ARBA" id="ARBA00047283"/>
    </source>
</evidence>
<evidence type="ECO:0000256" key="13">
    <source>
        <dbReference type="PROSITE-ProRule" id="PRU01023"/>
    </source>
</evidence>
<proteinExistence type="inferred from homology"/>
<comment type="subcellular location">
    <subcellularLocation>
        <location evidence="2">Cytoplasm</location>
    </subcellularLocation>
</comment>
<dbReference type="GeneID" id="97994862"/>
<dbReference type="EC" id="2.1.1.176" evidence="3"/>
<dbReference type="InterPro" id="IPR001678">
    <property type="entry name" value="MeTrfase_RsmB-F_NOP2_dom"/>
</dbReference>
<name>A0A3E2B531_9FIRM</name>
<keyword evidence="9 13" id="KW-0694">RNA-binding</keyword>
<dbReference type="PANTHER" id="PTHR22807:SF53">
    <property type="entry name" value="RIBOSOMAL RNA SMALL SUBUNIT METHYLTRANSFERASE B-RELATED"/>
    <property type="match status" value="1"/>
</dbReference>
<dbReference type="GO" id="GO:0008649">
    <property type="term" value="F:rRNA methyltransferase activity"/>
    <property type="evidence" value="ECO:0007669"/>
    <property type="project" value="InterPro"/>
</dbReference>
<dbReference type="InterPro" id="IPR029063">
    <property type="entry name" value="SAM-dependent_MTases_sf"/>
</dbReference>
<dbReference type="Gene3D" id="3.40.50.150">
    <property type="entry name" value="Vaccinia Virus protein VP39"/>
    <property type="match status" value="1"/>
</dbReference>
<evidence type="ECO:0000313" key="15">
    <source>
        <dbReference type="EMBL" id="RFT07118.1"/>
    </source>
</evidence>
<dbReference type="SUPFAM" id="SSF53335">
    <property type="entry name" value="S-adenosyl-L-methionine-dependent methyltransferases"/>
    <property type="match status" value="1"/>
</dbReference>
<evidence type="ECO:0000256" key="4">
    <source>
        <dbReference type="ARBA" id="ARBA00022490"/>
    </source>
</evidence>
<evidence type="ECO:0000256" key="3">
    <source>
        <dbReference type="ARBA" id="ARBA00012140"/>
    </source>
</evidence>
<comment type="similarity">
    <text evidence="13">Belongs to the class I-like SAM-binding methyltransferase superfamily. RsmB/NOP family.</text>
</comment>
<dbReference type="GO" id="GO:0003723">
    <property type="term" value="F:RNA binding"/>
    <property type="evidence" value="ECO:0007669"/>
    <property type="project" value="UniProtKB-UniRule"/>
</dbReference>
<organism evidence="15 16">
    <name type="scientific">Evtepia gabavorous</name>
    <dbReference type="NCBI Taxonomy" id="2211183"/>
    <lineage>
        <taxon>Bacteria</taxon>
        <taxon>Bacillati</taxon>
        <taxon>Bacillota</taxon>
        <taxon>Clostridia</taxon>
        <taxon>Eubacteriales</taxon>
        <taxon>Evtepia</taxon>
    </lineage>
</organism>
<dbReference type="OrthoDB" id="9810297at2"/>
<dbReference type="RefSeq" id="WP_117141835.1">
    <property type="nucleotide sequence ID" value="NZ_CAKXKJ010000001.1"/>
</dbReference>
<dbReference type="PROSITE" id="PS51686">
    <property type="entry name" value="SAM_MT_RSMB_NOP"/>
    <property type="match status" value="1"/>
</dbReference>
<dbReference type="EMBL" id="QQRQ01000004">
    <property type="protein sequence ID" value="RFT07118.1"/>
    <property type="molecule type" value="Genomic_DNA"/>
</dbReference>
<dbReference type="InterPro" id="IPR035926">
    <property type="entry name" value="NusB-like_sf"/>
</dbReference>
<dbReference type="GO" id="GO:0005737">
    <property type="term" value="C:cytoplasm"/>
    <property type="evidence" value="ECO:0007669"/>
    <property type="project" value="UniProtKB-SubCell"/>
</dbReference>
<evidence type="ECO:0000256" key="11">
    <source>
        <dbReference type="ARBA" id="ARBA00031088"/>
    </source>
</evidence>
<evidence type="ECO:0000259" key="14">
    <source>
        <dbReference type="PROSITE" id="PS51686"/>
    </source>
</evidence>
<evidence type="ECO:0000313" key="16">
    <source>
        <dbReference type="Proteomes" id="UP000260649"/>
    </source>
</evidence>
<accession>A0A3E2B531</accession>
<dbReference type="AlphaFoldDB" id="A0A3E2B531"/>
<comment type="function">
    <text evidence="1">Specifically methylates the cytosine at position 967 (m5C967) of 16S rRNA.</text>
</comment>
<dbReference type="Pfam" id="PF01029">
    <property type="entry name" value="NusB"/>
    <property type="match status" value="1"/>
</dbReference>
<keyword evidence="5" id="KW-0698">rRNA processing</keyword>
<dbReference type="Gene3D" id="3.30.70.1170">
    <property type="entry name" value="Sun protein, domain 3"/>
    <property type="match status" value="1"/>
</dbReference>
<evidence type="ECO:0000256" key="9">
    <source>
        <dbReference type="ARBA" id="ARBA00022884"/>
    </source>
</evidence>
<feature type="binding site" evidence="13">
    <location>
        <position position="284"/>
    </location>
    <ligand>
        <name>S-adenosyl-L-methionine</name>
        <dbReference type="ChEBI" id="CHEBI:59789"/>
    </ligand>
</feature>
<evidence type="ECO:0000256" key="7">
    <source>
        <dbReference type="ARBA" id="ARBA00022679"/>
    </source>
</evidence>
<dbReference type="GO" id="GO:0006355">
    <property type="term" value="P:regulation of DNA-templated transcription"/>
    <property type="evidence" value="ECO:0007669"/>
    <property type="project" value="InterPro"/>
</dbReference>
<dbReference type="InterPro" id="IPR054728">
    <property type="entry name" value="RsmB-like_ferredoxin"/>
</dbReference>
<dbReference type="Pfam" id="PF22458">
    <property type="entry name" value="RsmF-B_ferredox"/>
    <property type="match status" value="1"/>
</dbReference>
<feature type="domain" description="SAM-dependent MTase RsmB/NOP-type" evidence="14">
    <location>
        <begin position="170"/>
        <end position="441"/>
    </location>
</feature>
<dbReference type="InterPro" id="IPR049560">
    <property type="entry name" value="MeTrfase_RsmB-F_NOP2_cat"/>
</dbReference>
<dbReference type="InterPro" id="IPR023267">
    <property type="entry name" value="RCMT"/>
</dbReference>
<dbReference type="NCBIfam" id="NF011494">
    <property type="entry name" value="PRK14902.1"/>
    <property type="match status" value="1"/>
</dbReference>
<sequence length="445" mass="49031">MSAREAALLTLVAMERQKAWSNGHLKKVIQEQRLDRRDAALATRLCFGVIQNRMLLDHYLQQYSAMKLSKMESKVRNNLRLGLYQMLFMTKIPVSAAVSEGVKLTKKHCKNPRAGGMVNGILRNLARHLDELPTLDRGNPVAYLSLLYSHPQWLVEEWSQQLEAGELEELLRWDNSEPPVTVQVNTCRFQTSQVAAALEEEGMTVTAHPWLPDCLVLTGTGDLTQGRAWQTGMFYPQDPAARLAVLAAGLLPGNKVLDACAAPGGKSFAAAMTMGDQGELYACDLHAHKKALIEAGAARLGLGSITAQVLDARKPRKGWEGTFDTVLADVPCSGLGVIRKKPEIRYKPQEELAGLPALQGEILDNVAHYVKPGGVLLYSTCTLRPQENEAVVRAFLASHGGFSLEGFRLPGPMGEQPEGVCTLWPQRLGTDGFFLAKFRRREDHD</sequence>